<dbReference type="AlphaFoldDB" id="A0A7D9LRP5"/>
<gene>
    <name evidence="1" type="ORF">PACLA_8A020510</name>
</gene>
<protein>
    <submittedName>
        <fullName evidence="1">Uncharacterized protein</fullName>
    </submittedName>
</protein>
<dbReference type="PANTHER" id="PTHR31424">
    <property type="entry name" value="PROTEIN CBG23806"/>
    <property type="match status" value="1"/>
</dbReference>
<dbReference type="PANTHER" id="PTHR31424:SF3">
    <property type="entry name" value="RING-TYPE DOMAIN-CONTAINING PROTEIN"/>
    <property type="match status" value="1"/>
</dbReference>
<accession>A0A7D9LRP5</accession>
<comment type="caution">
    <text evidence="1">The sequence shown here is derived from an EMBL/GenBank/DDBJ whole genome shotgun (WGS) entry which is preliminary data.</text>
</comment>
<name>A0A7D9LRP5_PARCT</name>
<keyword evidence="2" id="KW-1185">Reference proteome</keyword>
<sequence>MTRNTNFVFLTLAVLDSKKNNPMSARGNHSLAVVKASENYEVRKDDRWNMSHDLRHFNEGPLRRTMKEIKEMASKSKNNYCCVRRPLVEIDLDHIVLDELHLMLRVADVLMDNLIEDVLEWDKTEDMSKKRNEERGIHLSTLINTVRSCGVSFNIWQKKNADGKSSGKYDCTSLLGNDKKILLHVLPGKLRMAIQEETCDTVIKLWSDFNELYKIISKEDPTTEDIENYFEQATTWVKLFLSLSGKRKGYNRARVTPYMHIMVYHIPHFFSLFKTIKIFTGQGVERNNDVARSTVMRKSNKWDCTRDVLRLVKTYPSDLL</sequence>
<proteinExistence type="predicted"/>
<dbReference type="OrthoDB" id="6149706at2759"/>
<dbReference type="Proteomes" id="UP001152795">
    <property type="component" value="Unassembled WGS sequence"/>
</dbReference>
<evidence type="ECO:0000313" key="1">
    <source>
        <dbReference type="EMBL" id="CAB4037936.1"/>
    </source>
</evidence>
<organism evidence="1 2">
    <name type="scientific">Paramuricea clavata</name>
    <name type="common">Red gorgonian</name>
    <name type="synonym">Violescent sea-whip</name>
    <dbReference type="NCBI Taxonomy" id="317549"/>
    <lineage>
        <taxon>Eukaryota</taxon>
        <taxon>Metazoa</taxon>
        <taxon>Cnidaria</taxon>
        <taxon>Anthozoa</taxon>
        <taxon>Octocorallia</taxon>
        <taxon>Malacalcyonacea</taxon>
        <taxon>Plexauridae</taxon>
        <taxon>Paramuricea</taxon>
    </lineage>
</organism>
<reference evidence="1" key="1">
    <citation type="submission" date="2020-04" db="EMBL/GenBank/DDBJ databases">
        <authorList>
            <person name="Alioto T."/>
            <person name="Alioto T."/>
            <person name="Gomez Garrido J."/>
        </authorList>
    </citation>
    <scope>NUCLEOTIDE SEQUENCE</scope>
    <source>
        <strain evidence="1">A484AB</strain>
    </source>
</reference>
<evidence type="ECO:0000313" key="2">
    <source>
        <dbReference type="Proteomes" id="UP001152795"/>
    </source>
</evidence>
<dbReference type="EMBL" id="CACRXK020023625">
    <property type="protein sequence ID" value="CAB4037936.1"/>
    <property type="molecule type" value="Genomic_DNA"/>
</dbReference>